<dbReference type="GO" id="GO:1990281">
    <property type="term" value="C:efflux pump complex"/>
    <property type="evidence" value="ECO:0007669"/>
    <property type="project" value="TreeGrafter"/>
</dbReference>
<sequence>MKKPRNFIWIAALVLLPIMGKGQSLELSLEEAMNMACKQNATLKVKQAEFWEARSRARQSLAAFLPQVEASAMMTRTNDPLNVFGQKLKQGVVTQNDFIPADLNNPDGFSNFNTRVDIRQPIFNLDGIIGRGAAEDARDAKKWELERTKEYVLMEVKKQYFAISLAQHKVEVLEGALKTAQANLQLVEDLKEQGYAKEADRLEVSVYVADLEGKLLQSESDLLTAEDYLVVLLNEPKGTSIKTTESLEDVQTLFEEYDQLSDQRADIKAFSLGLDASKKMYKSSTFAFVPRVNAFGALEQNGRQFFGDSKNNYFVGLQLSWTLFNGFKSLGKAQEAKATWLKTQYQFDEYKRQNELELSKAVREAKVYEKRVQLASLAKEQAEESYRMRKDRYEEGLEKTTDLLLAQSLSAQKQLEYLHALYGYKVQLFYLEFQQ</sequence>
<feature type="coiled-coil region" evidence="8">
    <location>
        <begin position="351"/>
        <end position="385"/>
    </location>
</feature>
<keyword evidence="4" id="KW-1134">Transmembrane beta strand</keyword>
<dbReference type="InterPro" id="IPR051906">
    <property type="entry name" value="TolC-like"/>
</dbReference>
<comment type="subcellular location">
    <subcellularLocation>
        <location evidence="1">Cell outer membrane</location>
    </subcellularLocation>
</comment>
<proteinExistence type="inferred from homology"/>
<accession>A0AAE3XSW1</accession>
<keyword evidence="10" id="KW-1185">Reference proteome</keyword>
<evidence type="ECO:0000256" key="8">
    <source>
        <dbReference type="SAM" id="Coils"/>
    </source>
</evidence>
<dbReference type="GO" id="GO:0015562">
    <property type="term" value="F:efflux transmembrane transporter activity"/>
    <property type="evidence" value="ECO:0007669"/>
    <property type="project" value="InterPro"/>
</dbReference>
<dbReference type="Pfam" id="PF02321">
    <property type="entry name" value="OEP"/>
    <property type="match status" value="2"/>
</dbReference>
<dbReference type="AlphaFoldDB" id="A0AAE3XSW1"/>
<feature type="coiled-coil region" evidence="8">
    <location>
        <begin position="163"/>
        <end position="190"/>
    </location>
</feature>
<dbReference type="Gene3D" id="1.20.1600.10">
    <property type="entry name" value="Outer membrane efflux proteins (OEP)"/>
    <property type="match status" value="1"/>
</dbReference>
<evidence type="ECO:0000256" key="7">
    <source>
        <dbReference type="ARBA" id="ARBA00023237"/>
    </source>
</evidence>
<dbReference type="GO" id="GO:0009279">
    <property type="term" value="C:cell outer membrane"/>
    <property type="evidence" value="ECO:0007669"/>
    <property type="project" value="UniProtKB-SubCell"/>
</dbReference>
<dbReference type="PANTHER" id="PTHR30026">
    <property type="entry name" value="OUTER MEMBRANE PROTEIN TOLC"/>
    <property type="match status" value="1"/>
</dbReference>
<evidence type="ECO:0000256" key="1">
    <source>
        <dbReference type="ARBA" id="ARBA00004442"/>
    </source>
</evidence>
<dbReference type="InterPro" id="IPR003423">
    <property type="entry name" value="OMP_efflux"/>
</dbReference>
<organism evidence="9 10">
    <name type="scientific">Aureibacter tunicatorum</name>
    <dbReference type="NCBI Taxonomy" id="866807"/>
    <lineage>
        <taxon>Bacteria</taxon>
        <taxon>Pseudomonadati</taxon>
        <taxon>Bacteroidota</taxon>
        <taxon>Cytophagia</taxon>
        <taxon>Cytophagales</taxon>
        <taxon>Persicobacteraceae</taxon>
        <taxon>Aureibacter</taxon>
    </lineage>
</organism>
<comment type="caution">
    <text evidence="9">The sequence shown here is derived from an EMBL/GenBank/DDBJ whole genome shotgun (WGS) entry which is preliminary data.</text>
</comment>
<dbReference type="GO" id="GO:0015288">
    <property type="term" value="F:porin activity"/>
    <property type="evidence" value="ECO:0007669"/>
    <property type="project" value="TreeGrafter"/>
</dbReference>
<reference evidence="9" key="1">
    <citation type="submission" date="2023-07" db="EMBL/GenBank/DDBJ databases">
        <title>Genomic Encyclopedia of Type Strains, Phase IV (KMG-IV): sequencing the most valuable type-strain genomes for metagenomic binning, comparative biology and taxonomic classification.</title>
        <authorList>
            <person name="Goeker M."/>
        </authorList>
    </citation>
    <scope>NUCLEOTIDE SEQUENCE</scope>
    <source>
        <strain evidence="9">DSM 26174</strain>
    </source>
</reference>
<keyword evidence="6" id="KW-0472">Membrane</keyword>
<gene>
    <name evidence="9" type="ORF">HNQ88_004070</name>
</gene>
<protein>
    <submittedName>
        <fullName evidence="9">Outer membrane protein TolC</fullName>
    </submittedName>
</protein>
<evidence type="ECO:0000313" key="9">
    <source>
        <dbReference type="EMBL" id="MDR6240994.1"/>
    </source>
</evidence>
<dbReference type="EMBL" id="JAVDQD010000006">
    <property type="protein sequence ID" value="MDR6240994.1"/>
    <property type="molecule type" value="Genomic_DNA"/>
</dbReference>
<dbReference type="RefSeq" id="WP_309941414.1">
    <property type="nucleotide sequence ID" value="NZ_AP025305.1"/>
</dbReference>
<keyword evidence="5" id="KW-0812">Transmembrane</keyword>
<dbReference type="PANTHER" id="PTHR30026:SF21">
    <property type="entry name" value="SLR1270 PROTEIN"/>
    <property type="match status" value="1"/>
</dbReference>
<evidence type="ECO:0000256" key="2">
    <source>
        <dbReference type="ARBA" id="ARBA00007613"/>
    </source>
</evidence>
<comment type="similarity">
    <text evidence="2">Belongs to the outer membrane factor (OMF) (TC 1.B.17) family.</text>
</comment>
<keyword evidence="7" id="KW-0998">Cell outer membrane</keyword>
<evidence type="ECO:0000256" key="4">
    <source>
        <dbReference type="ARBA" id="ARBA00022452"/>
    </source>
</evidence>
<dbReference type="Proteomes" id="UP001185092">
    <property type="component" value="Unassembled WGS sequence"/>
</dbReference>
<keyword evidence="3" id="KW-0813">Transport</keyword>
<evidence type="ECO:0000256" key="6">
    <source>
        <dbReference type="ARBA" id="ARBA00023136"/>
    </source>
</evidence>
<dbReference type="SUPFAM" id="SSF56954">
    <property type="entry name" value="Outer membrane efflux proteins (OEP)"/>
    <property type="match status" value="1"/>
</dbReference>
<name>A0AAE3XSW1_9BACT</name>
<evidence type="ECO:0000256" key="5">
    <source>
        <dbReference type="ARBA" id="ARBA00022692"/>
    </source>
</evidence>
<keyword evidence="8" id="KW-0175">Coiled coil</keyword>
<evidence type="ECO:0000256" key="3">
    <source>
        <dbReference type="ARBA" id="ARBA00022448"/>
    </source>
</evidence>
<evidence type="ECO:0000313" key="10">
    <source>
        <dbReference type="Proteomes" id="UP001185092"/>
    </source>
</evidence>